<evidence type="ECO:0000313" key="3">
    <source>
        <dbReference type="Proteomes" id="UP000316331"/>
    </source>
</evidence>
<gene>
    <name evidence="2" type="ORF">FB390_4403</name>
</gene>
<evidence type="ECO:0000256" key="1">
    <source>
        <dbReference type="SAM" id="MobiDB-lite"/>
    </source>
</evidence>
<organism evidence="2 3">
    <name type="scientific">Nocardia bhagyanarayanae</name>
    <dbReference type="NCBI Taxonomy" id="1215925"/>
    <lineage>
        <taxon>Bacteria</taxon>
        <taxon>Bacillati</taxon>
        <taxon>Actinomycetota</taxon>
        <taxon>Actinomycetes</taxon>
        <taxon>Mycobacteriales</taxon>
        <taxon>Nocardiaceae</taxon>
        <taxon>Nocardia</taxon>
    </lineage>
</organism>
<sequence length="40" mass="4223">MATGSTAGEHDPKLVSHARDRRGIAMPSNATGWDKTASIQ</sequence>
<accession>A0A543FFR9</accession>
<dbReference type="AlphaFoldDB" id="A0A543FFR9"/>
<name>A0A543FFR9_9NOCA</name>
<dbReference type="EMBL" id="VFPG01000001">
    <property type="protein sequence ID" value="TQM32707.1"/>
    <property type="molecule type" value="Genomic_DNA"/>
</dbReference>
<protein>
    <submittedName>
        <fullName evidence="2">Uncharacterized protein</fullName>
    </submittedName>
</protein>
<proteinExistence type="predicted"/>
<reference evidence="2 3" key="1">
    <citation type="submission" date="2019-06" db="EMBL/GenBank/DDBJ databases">
        <title>Sequencing the genomes of 1000 actinobacteria strains.</title>
        <authorList>
            <person name="Klenk H.-P."/>
        </authorList>
    </citation>
    <scope>NUCLEOTIDE SEQUENCE [LARGE SCALE GENOMIC DNA]</scope>
    <source>
        <strain evidence="2 3">DSM 103495</strain>
    </source>
</reference>
<evidence type="ECO:0000313" key="2">
    <source>
        <dbReference type="EMBL" id="TQM32707.1"/>
    </source>
</evidence>
<feature type="region of interest" description="Disordered" evidence="1">
    <location>
        <begin position="1"/>
        <end position="40"/>
    </location>
</feature>
<dbReference type="Proteomes" id="UP000316331">
    <property type="component" value="Unassembled WGS sequence"/>
</dbReference>
<feature type="compositionally biased region" description="Basic and acidic residues" evidence="1">
    <location>
        <begin position="8"/>
        <end position="23"/>
    </location>
</feature>
<keyword evidence="3" id="KW-1185">Reference proteome</keyword>
<comment type="caution">
    <text evidence="2">The sequence shown here is derived from an EMBL/GenBank/DDBJ whole genome shotgun (WGS) entry which is preliminary data.</text>
</comment>